<dbReference type="Proteomes" id="UP000178925">
    <property type="component" value="Unassembled WGS sequence"/>
</dbReference>
<keyword evidence="1" id="KW-0812">Transmembrane</keyword>
<dbReference type="EMBL" id="MFGC01000006">
    <property type="protein sequence ID" value="OGF28793.1"/>
    <property type="molecule type" value="Genomic_DNA"/>
</dbReference>
<organism evidence="3 4">
    <name type="scientific">Candidatus Falkowbacteria bacterium RIFOXYA2_FULL_47_9</name>
    <dbReference type="NCBI Taxonomy" id="1797995"/>
    <lineage>
        <taxon>Bacteria</taxon>
        <taxon>Candidatus Falkowiibacteriota</taxon>
    </lineage>
</organism>
<evidence type="ECO:0000259" key="2">
    <source>
        <dbReference type="Pfam" id="PF24709"/>
    </source>
</evidence>
<gene>
    <name evidence="3" type="ORF">A2242_02085</name>
</gene>
<comment type="caution">
    <text evidence="3">The sequence shown here is derived from an EMBL/GenBank/DDBJ whole genome shotgun (WGS) entry which is preliminary data.</text>
</comment>
<feature type="transmembrane region" description="Helical" evidence="1">
    <location>
        <begin position="34"/>
        <end position="55"/>
    </location>
</feature>
<feature type="transmembrane region" description="Helical" evidence="1">
    <location>
        <begin position="85"/>
        <end position="107"/>
    </location>
</feature>
<evidence type="ECO:0000313" key="3">
    <source>
        <dbReference type="EMBL" id="OGF28793.1"/>
    </source>
</evidence>
<dbReference type="Pfam" id="PF24709">
    <property type="entry name" value="DUF7670"/>
    <property type="match status" value="1"/>
</dbReference>
<evidence type="ECO:0000256" key="1">
    <source>
        <dbReference type="SAM" id="Phobius"/>
    </source>
</evidence>
<feature type="transmembrane region" description="Helical" evidence="1">
    <location>
        <begin position="62"/>
        <end position="79"/>
    </location>
</feature>
<keyword evidence="1" id="KW-0472">Membrane</keyword>
<dbReference type="InterPro" id="IPR056087">
    <property type="entry name" value="DUF7670"/>
</dbReference>
<keyword evidence="1" id="KW-1133">Transmembrane helix</keyword>
<reference evidence="3 4" key="1">
    <citation type="journal article" date="2016" name="Nat. Commun.">
        <title>Thousands of microbial genomes shed light on interconnected biogeochemical processes in an aquifer system.</title>
        <authorList>
            <person name="Anantharaman K."/>
            <person name="Brown C.T."/>
            <person name="Hug L.A."/>
            <person name="Sharon I."/>
            <person name="Castelle C.J."/>
            <person name="Probst A.J."/>
            <person name="Thomas B.C."/>
            <person name="Singh A."/>
            <person name="Wilkins M.J."/>
            <person name="Karaoz U."/>
            <person name="Brodie E.L."/>
            <person name="Williams K.H."/>
            <person name="Hubbard S.S."/>
            <person name="Banfield J.F."/>
        </authorList>
    </citation>
    <scope>NUCLEOTIDE SEQUENCE [LARGE SCALE GENOMIC DNA]</scope>
</reference>
<dbReference type="AlphaFoldDB" id="A0A1F5SQR9"/>
<evidence type="ECO:0000313" key="4">
    <source>
        <dbReference type="Proteomes" id="UP000178925"/>
    </source>
</evidence>
<proteinExistence type="predicted"/>
<protein>
    <recommendedName>
        <fullName evidence="2">DUF7670 domain-containing protein</fullName>
    </recommendedName>
</protein>
<feature type="domain" description="DUF7670" evidence="2">
    <location>
        <begin position="2"/>
        <end position="112"/>
    </location>
</feature>
<name>A0A1F5SQR9_9BACT</name>
<accession>A0A1F5SQR9</accession>
<sequence length="115" mass="12942">MQKFLYWSPRILSVLFILFLSLFALDVFSEYQGLAALPALAMHLLPSLILLIAVIAAWKWDLVGVIVFLAFALGYVWLAGLSRPWSWYVSISGPAAVTGILFLLSWIQKRSNNLK</sequence>